<gene>
    <name evidence="1" type="ORF">NKR19_g1606</name>
</gene>
<comment type="caution">
    <text evidence="1">The sequence shown here is derived from an EMBL/GenBank/DDBJ whole genome shotgun (WGS) entry which is preliminary data.</text>
</comment>
<protein>
    <submittedName>
        <fullName evidence="1">Uncharacterized protein</fullName>
    </submittedName>
</protein>
<name>A0AA38RZF0_9PEZI</name>
<keyword evidence="2" id="KW-1185">Reference proteome</keyword>
<dbReference type="EMBL" id="JANBVN010000015">
    <property type="protein sequence ID" value="KAJ9162045.1"/>
    <property type="molecule type" value="Genomic_DNA"/>
</dbReference>
<reference evidence="1" key="1">
    <citation type="submission" date="2022-07" db="EMBL/GenBank/DDBJ databases">
        <title>Fungi with potential for degradation of polypropylene.</title>
        <authorList>
            <person name="Gostincar C."/>
        </authorList>
    </citation>
    <scope>NUCLEOTIDE SEQUENCE</scope>
    <source>
        <strain evidence="1">EXF-13287</strain>
    </source>
</reference>
<evidence type="ECO:0000313" key="2">
    <source>
        <dbReference type="Proteomes" id="UP001174691"/>
    </source>
</evidence>
<accession>A0AA38RZF0</accession>
<dbReference type="AlphaFoldDB" id="A0AA38RZF0"/>
<dbReference type="Proteomes" id="UP001174691">
    <property type="component" value="Unassembled WGS sequence"/>
</dbReference>
<organism evidence="1 2">
    <name type="scientific">Coniochaeta hoffmannii</name>
    <dbReference type="NCBI Taxonomy" id="91930"/>
    <lineage>
        <taxon>Eukaryota</taxon>
        <taxon>Fungi</taxon>
        <taxon>Dikarya</taxon>
        <taxon>Ascomycota</taxon>
        <taxon>Pezizomycotina</taxon>
        <taxon>Sordariomycetes</taxon>
        <taxon>Sordariomycetidae</taxon>
        <taxon>Coniochaetales</taxon>
        <taxon>Coniochaetaceae</taxon>
        <taxon>Coniochaeta</taxon>
    </lineage>
</organism>
<evidence type="ECO:0000313" key="1">
    <source>
        <dbReference type="EMBL" id="KAJ9162045.1"/>
    </source>
</evidence>
<proteinExistence type="predicted"/>
<sequence>MLKQLSYDRANELREVHKVLGSPGDLYHKLDYPSANRIYRPIRPQAPNSVIMLVSLPKVALALAIMAYSAKASVVVCGSGTPATQCVQECGCGCLSNPTELVCGDAGGNCSEDFLAECNADCGCQG</sequence>